<keyword evidence="1" id="KW-0677">Repeat</keyword>
<feature type="repeat" description="ANK" evidence="3">
    <location>
        <begin position="218"/>
        <end position="250"/>
    </location>
</feature>
<feature type="repeat" description="ANK" evidence="3">
    <location>
        <begin position="185"/>
        <end position="217"/>
    </location>
</feature>
<evidence type="ECO:0000256" key="3">
    <source>
        <dbReference type="PROSITE-ProRule" id="PRU00023"/>
    </source>
</evidence>
<dbReference type="Gene3D" id="1.25.40.20">
    <property type="entry name" value="Ankyrin repeat-containing domain"/>
    <property type="match status" value="4"/>
</dbReference>
<dbReference type="OrthoDB" id="194358at2759"/>
<dbReference type="SUPFAM" id="SSF48403">
    <property type="entry name" value="Ankyrin repeat"/>
    <property type="match status" value="1"/>
</dbReference>
<evidence type="ECO:0000256" key="2">
    <source>
        <dbReference type="ARBA" id="ARBA00023043"/>
    </source>
</evidence>
<accession>A0A3R7QZ57</accession>
<feature type="repeat" description="ANK" evidence="3">
    <location>
        <begin position="318"/>
        <end position="350"/>
    </location>
</feature>
<keyword evidence="4" id="KW-0812">Transmembrane</keyword>
<dbReference type="Pfam" id="PF13637">
    <property type="entry name" value="Ank_4"/>
    <property type="match status" value="1"/>
</dbReference>
<dbReference type="InterPro" id="IPR036770">
    <property type="entry name" value="Ankyrin_rpt-contain_sf"/>
</dbReference>
<reference evidence="5 6" key="1">
    <citation type="submission" date="2018-04" db="EMBL/GenBank/DDBJ databases">
        <authorList>
            <person name="Zhang X."/>
            <person name="Yuan J."/>
            <person name="Li F."/>
            <person name="Xiang J."/>
        </authorList>
    </citation>
    <scope>NUCLEOTIDE SEQUENCE [LARGE SCALE GENOMIC DNA]</scope>
    <source>
        <tissue evidence="5">Muscle</tissue>
    </source>
</reference>
<name>A0A3R7QZ57_PENVA</name>
<dbReference type="Pfam" id="PF12796">
    <property type="entry name" value="Ank_2"/>
    <property type="match status" value="2"/>
</dbReference>
<dbReference type="EMBL" id="QCYY01000561">
    <property type="protein sequence ID" value="ROT84330.1"/>
    <property type="molecule type" value="Genomic_DNA"/>
</dbReference>
<feature type="repeat" description="ANK" evidence="3">
    <location>
        <begin position="285"/>
        <end position="317"/>
    </location>
</feature>
<sequence>MNTRKDTALDWAAFLGNVFMVQDLLKAGTTPNVTDLAGNTPLVQAAQGSRPRVVEVLLAQGVDVDHRNKDGNSALAWAAFNGNHVIIEDLLNAGARINITNNHGNTPLVLASKMKTLDIVKLLLERGATVTQQDNLGKNCNTVGTPVGTCVSSADCTRLDTLLPAESVNNNTTRTANLLVNFACGRHSALIMAAFHGNLGIAQDLLAKGAKVDLPNKAGNTPLIQAAKENHLEVVKFLLGQGAAVDHKNNEGTTALIWTANRNHTEVVRHLLEVGADPNIQNLSEGDTALDWAAFLGNVFMVQDLLKAGAAPNVTDLAGNTPLVQAAQGSRPRVVEVLLAQGVDVDHQNNDAETGPFLARALIFEIIFFLLLLFIPGNSALAWAAFNGNHVIIEDLLNTVRRGAGGDGARDNQ</sequence>
<feature type="repeat" description="ANK" evidence="3">
    <location>
        <begin position="251"/>
        <end position="283"/>
    </location>
</feature>
<dbReference type="Pfam" id="PF00023">
    <property type="entry name" value="Ank"/>
    <property type="match status" value="2"/>
</dbReference>
<dbReference type="PROSITE" id="PS50088">
    <property type="entry name" value="ANK_REPEAT"/>
    <property type="match status" value="8"/>
</dbReference>
<keyword evidence="4" id="KW-1133">Transmembrane helix</keyword>
<dbReference type="SMART" id="SM00248">
    <property type="entry name" value="ANK"/>
    <property type="match status" value="10"/>
</dbReference>
<organism evidence="5 6">
    <name type="scientific">Penaeus vannamei</name>
    <name type="common">Whiteleg shrimp</name>
    <name type="synonym">Litopenaeus vannamei</name>
    <dbReference type="NCBI Taxonomy" id="6689"/>
    <lineage>
        <taxon>Eukaryota</taxon>
        <taxon>Metazoa</taxon>
        <taxon>Ecdysozoa</taxon>
        <taxon>Arthropoda</taxon>
        <taxon>Crustacea</taxon>
        <taxon>Multicrustacea</taxon>
        <taxon>Malacostraca</taxon>
        <taxon>Eumalacostraca</taxon>
        <taxon>Eucarida</taxon>
        <taxon>Decapoda</taxon>
        <taxon>Dendrobranchiata</taxon>
        <taxon>Penaeoidea</taxon>
        <taxon>Penaeidae</taxon>
        <taxon>Penaeus</taxon>
    </lineage>
</organism>
<dbReference type="PROSITE" id="PS50297">
    <property type="entry name" value="ANK_REP_REGION"/>
    <property type="match status" value="7"/>
</dbReference>
<evidence type="ECO:0000256" key="1">
    <source>
        <dbReference type="ARBA" id="ARBA00022737"/>
    </source>
</evidence>
<protein>
    <submittedName>
        <fullName evidence="5">Ankyrin repeat protein</fullName>
    </submittedName>
</protein>
<evidence type="ECO:0000256" key="4">
    <source>
        <dbReference type="SAM" id="Phobius"/>
    </source>
</evidence>
<reference evidence="5 6" key="2">
    <citation type="submission" date="2019-01" db="EMBL/GenBank/DDBJ databases">
        <title>The decoding of complex shrimp genome reveals the adaptation for benthos swimmer, frequently molting mechanism and breeding impact on genome.</title>
        <authorList>
            <person name="Sun Y."/>
            <person name="Gao Y."/>
            <person name="Yu Y."/>
        </authorList>
    </citation>
    <scope>NUCLEOTIDE SEQUENCE [LARGE SCALE GENOMIC DNA]</scope>
    <source>
        <tissue evidence="5">Muscle</tissue>
    </source>
</reference>
<proteinExistence type="predicted"/>
<dbReference type="Proteomes" id="UP000283509">
    <property type="component" value="Unassembled WGS sequence"/>
</dbReference>
<feature type="repeat" description="ANK" evidence="3">
    <location>
        <begin position="70"/>
        <end position="102"/>
    </location>
</feature>
<evidence type="ECO:0000313" key="5">
    <source>
        <dbReference type="EMBL" id="ROT84330.1"/>
    </source>
</evidence>
<keyword evidence="6" id="KW-1185">Reference proteome</keyword>
<feature type="repeat" description="ANK" evidence="3">
    <location>
        <begin position="103"/>
        <end position="135"/>
    </location>
</feature>
<comment type="caution">
    <text evidence="5">The sequence shown here is derived from an EMBL/GenBank/DDBJ whole genome shotgun (WGS) entry which is preliminary data.</text>
</comment>
<dbReference type="PANTHER" id="PTHR24171:SF9">
    <property type="entry name" value="ANKYRIN REPEAT DOMAIN-CONTAINING PROTEIN 39"/>
    <property type="match status" value="1"/>
</dbReference>
<dbReference type="STRING" id="6689.A0A3R7QZ57"/>
<keyword evidence="4" id="KW-0472">Membrane</keyword>
<feature type="repeat" description="ANK" evidence="3">
    <location>
        <begin position="37"/>
        <end position="69"/>
    </location>
</feature>
<evidence type="ECO:0000313" key="6">
    <source>
        <dbReference type="Proteomes" id="UP000283509"/>
    </source>
</evidence>
<dbReference type="AlphaFoldDB" id="A0A3R7QZ57"/>
<dbReference type="PRINTS" id="PR01415">
    <property type="entry name" value="ANKYRIN"/>
</dbReference>
<feature type="transmembrane region" description="Helical" evidence="4">
    <location>
        <begin position="357"/>
        <end position="375"/>
    </location>
</feature>
<dbReference type="InterPro" id="IPR002110">
    <property type="entry name" value="Ankyrin_rpt"/>
</dbReference>
<gene>
    <name evidence="5" type="ORF">C7M84_022492</name>
</gene>
<keyword evidence="2 3" id="KW-0040">ANK repeat</keyword>
<dbReference type="PANTHER" id="PTHR24171">
    <property type="entry name" value="ANKYRIN REPEAT DOMAIN-CONTAINING PROTEIN 39-RELATED"/>
    <property type="match status" value="1"/>
</dbReference>